<dbReference type="AlphaFoldDB" id="A0A811NSW5"/>
<organism evidence="4 5">
    <name type="scientific">Miscanthus lutarioriparius</name>
    <dbReference type="NCBI Taxonomy" id="422564"/>
    <lineage>
        <taxon>Eukaryota</taxon>
        <taxon>Viridiplantae</taxon>
        <taxon>Streptophyta</taxon>
        <taxon>Embryophyta</taxon>
        <taxon>Tracheophyta</taxon>
        <taxon>Spermatophyta</taxon>
        <taxon>Magnoliopsida</taxon>
        <taxon>Liliopsida</taxon>
        <taxon>Poales</taxon>
        <taxon>Poaceae</taxon>
        <taxon>PACMAD clade</taxon>
        <taxon>Panicoideae</taxon>
        <taxon>Andropogonodae</taxon>
        <taxon>Andropogoneae</taxon>
        <taxon>Saccharinae</taxon>
        <taxon>Miscanthus</taxon>
    </lineage>
</organism>
<dbReference type="GO" id="GO:0016705">
    <property type="term" value="F:oxidoreductase activity, acting on paired donors, with incorporation or reduction of molecular oxygen"/>
    <property type="evidence" value="ECO:0007669"/>
    <property type="project" value="InterPro"/>
</dbReference>
<sequence>MLTYNYRDIAFSPYSERWRERRKLFISELVGSKRVQSFSHALEEQVEQLIQSLSCLPPSTTEAVNLNEKIFALIDGFIGTVAFGRMSGAKLLKYNKFQQVFSEALVVLSAFSAQDFFPASPISRWVDRIAGLEARHRTIFGKLDAYFETVLSQHLNVGKVQSDKDNLVDVLIGLWKGQGKGKR</sequence>
<name>A0A811NSW5_9POAL</name>
<evidence type="ECO:0000256" key="2">
    <source>
        <dbReference type="ARBA" id="ARBA00022723"/>
    </source>
</evidence>
<keyword evidence="2" id="KW-0479">Metal-binding</keyword>
<dbReference type="EMBL" id="CAJGYO010000004">
    <property type="protein sequence ID" value="CAD6226016.1"/>
    <property type="molecule type" value="Genomic_DNA"/>
</dbReference>
<dbReference type="Pfam" id="PF00067">
    <property type="entry name" value="p450"/>
    <property type="match status" value="1"/>
</dbReference>
<dbReference type="OrthoDB" id="2789670at2759"/>
<dbReference type="Proteomes" id="UP000604825">
    <property type="component" value="Unassembled WGS sequence"/>
</dbReference>
<proteinExistence type="inferred from homology"/>
<dbReference type="SUPFAM" id="SSF48264">
    <property type="entry name" value="Cytochrome P450"/>
    <property type="match status" value="1"/>
</dbReference>
<reference evidence="4" key="1">
    <citation type="submission" date="2020-10" db="EMBL/GenBank/DDBJ databases">
        <authorList>
            <person name="Han B."/>
            <person name="Lu T."/>
            <person name="Zhao Q."/>
            <person name="Huang X."/>
            <person name="Zhao Y."/>
        </authorList>
    </citation>
    <scope>NUCLEOTIDE SEQUENCE</scope>
</reference>
<dbReference type="InterPro" id="IPR001128">
    <property type="entry name" value="Cyt_P450"/>
</dbReference>
<evidence type="ECO:0000256" key="3">
    <source>
        <dbReference type="ARBA" id="ARBA00023004"/>
    </source>
</evidence>
<dbReference type="GO" id="GO:0005506">
    <property type="term" value="F:iron ion binding"/>
    <property type="evidence" value="ECO:0007669"/>
    <property type="project" value="InterPro"/>
</dbReference>
<dbReference type="PANTHER" id="PTHR47955:SF11">
    <property type="entry name" value="4-HYDROXYPHENYLACETALDEHYDE OXIME MONOOXYGENASE"/>
    <property type="match status" value="1"/>
</dbReference>
<keyword evidence="5" id="KW-1185">Reference proteome</keyword>
<gene>
    <name evidence="4" type="ORF">NCGR_LOCUS17888</name>
</gene>
<evidence type="ECO:0000313" key="4">
    <source>
        <dbReference type="EMBL" id="CAD6226016.1"/>
    </source>
</evidence>
<evidence type="ECO:0000313" key="5">
    <source>
        <dbReference type="Proteomes" id="UP000604825"/>
    </source>
</evidence>
<dbReference type="Gene3D" id="1.10.630.10">
    <property type="entry name" value="Cytochrome P450"/>
    <property type="match status" value="1"/>
</dbReference>
<evidence type="ECO:0000256" key="1">
    <source>
        <dbReference type="ARBA" id="ARBA00010617"/>
    </source>
</evidence>
<accession>A0A811NSW5</accession>
<dbReference type="GO" id="GO:0020037">
    <property type="term" value="F:heme binding"/>
    <property type="evidence" value="ECO:0007669"/>
    <property type="project" value="InterPro"/>
</dbReference>
<dbReference type="InterPro" id="IPR036396">
    <property type="entry name" value="Cyt_P450_sf"/>
</dbReference>
<dbReference type="PANTHER" id="PTHR47955">
    <property type="entry name" value="CYTOCHROME P450 FAMILY 71 PROTEIN"/>
    <property type="match status" value="1"/>
</dbReference>
<protein>
    <submittedName>
        <fullName evidence="4">Uncharacterized protein</fullName>
    </submittedName>
</protein>
<comment type="caution">
    <text evidence="4">The sequence shown here is derived from an EMBL/GenBank/DDBJ whole genome shotgun (WGS) entry which is preliminary data.</text>
</comment>
<dbReference type="GO" id="GO:0004497">
    <property type="term" value="F:monooxygenase activity"/>
    <property type="evidence" value="ECO:0007669"/>
    <property type="project" value="InterPro"/>
</dbReference>
<keyword evidence="3" id="KW-0408">Iron</keyword>
<comment type="similarity">
    <text evidence="1">Belongs to the cytochrome P450 family.</text>
</comment>